<dbReference type="Proteomes" id="UP000769157">
    <property type="component" value="Unassembled WGS sequence"/>
</dbReference>
<gene>
    <name evidence="7" type="ORF">OGAPHI_000232</name>
</gene>
<keyword evidence="5" id="KW-0735">Signal-anchor</keyword>
<comment type="subcellular location">
    <subcellularLocation>
        <location evidence="1">Membrane</location>
        <topology evidence="1">Single-pass type II membrane protein</topology>
    </subcellularLocation>
</comment>
<keyword evidence="8" id="KW-1185">Reference proteome</keyword>
<evidence type="ECO:0008006" key="9">
    <source>
        <dbReference type="Google" id="ProtNLM"/>
    </source>
</evidence>
<dbReference type="EMBL" id="JAEUBE010000055">
    <property type="protein sequence ID" value="KAH3671529.1"/>
    <property type="molecule type" value="Genomic_DNA"/>
</dbReference>
<dbReference type="GO" id="GO:0005794">
    <property type="term" value="C:Golgi apparatus"/>
    <property type="evidence" value="ECO:0007669"/>
    <property type="project" value="TreeGrafter"/>
</dbReference>
<evidence type="ECO:0000256" key="3">
    <source>
        <dbReference type="ARBA" id="ARBA00022676"/>
    </source>
</evidence>
<dbReference type="Pfam" id="PF01793">
    <property type="entry name" value="Glyco_transf_15"/>
    <property type="match status" value="1"/>
</dbReference>
<evidence type="ECO:0000256" key="2">
    <source>
        <dbReference type="ARBA" id="ARBA00007677"/>
    </source>
</evidence>
<accession>A0A9P8PHK5</accession>
<reference evidence="7" key="2">
    <citation type="submission" date="2021-01" db="EMBL/GenBank/DDBJ databases">
        <authorList>
            <person name="Schikora-Tamarit M.A."/>
        </authorList>
    </citation>
    <scope>NUCLEOTIDE SEQUENCE</scope>
    <source>
        <strain evidence="7">CBS6075</strain>
    </source>
</reference>
<evidence type="ECO:0000256" key="6">
    <source>
        <dbReference type="PIRSR" id="PIRSR018153-1"/>
    </source>
</evidence>
<evidence type="ECO:0000256" key="5">
    <source>
        <dbReference type="ARBA" id="ARBA00022968"/>
    </source>
</evidence>
<sequence length="424" mass="50269">MLSQGSPDREVLMYKIQKPVLSSFFYHARNSPWTWEEVSQALIFRSSVYEQTAPTDFVRKDSYKYYQTLFREKVPSEPQNMMVTVKEENEPYIRTNATLLSIITNDDLEPLLATLSDVEKLWNKNYHYPYVFLSPDSLTEDFQSRVKQICSGEVFFEQIPESVWSTPSNIDPAKQKQGVEKLNLNGVRYADDLNYHHKMRFKAGYFYKAESLKNFKYYWNLEPGSQYHCEVNYDVFKFMEQNDLTYGFAISLYDNPYTIETLWPTALEFVQKHPNYISQNASFNWLTESIQNPAYTEIAHGYSTCHFWSAFEIGNMDFFRSKAYNQFFQHLDSAGGFYYERWGEAPVHSIALGLFTDKNKLWWFRDIGFSQSPYHHRPLNDKCHYSRDPPGYFAEKSVRNQNCLQNWLRYEQSQQNREAYTVNN</sequence>
<evidence type="ECO:0000256" key="1">
    <source>
        <dbReference type="ARBA" id="ARBA00004606"/>
    </source>
</evidence>
<dbReference type="GO" id="GO:0016020">
    <property type="term" value="C:membrane"/>
    <property type="evidence" value="ECO:0007669"/>
    <property type="project" value="UniProtKB-SubCell"/>
</dbReference>
<dbReference type="PANTHER" id="PTHR31121">
    <property type="entry name" value="ALPHA-1,2 MANNOSYLTRANSFERASE KTR1"/>
    <property type="match status" value="1"/>
</dbReference>
<organism evidence="7 8">
    <name type="scientific">Ogataea philodendri</name>
    <dbReference type="NCBI Taxonomy" id="1378263"/>
    <lineage>
        <taxon>Eukaryota</taxon>
        <taxon>Fungi</taxon>
        <taxon>Dikarya</taxon>
        <taxon>Ascomycota</taxon>
        <taxon>Saccharomycotina</taxon>
        <taxon>Pichiomycetes</taxon>
        <taxon>Pichiales</taxon>
        <taxon>Pichiaceae</taxon>
        <taxon>Ogataea</taxon>
    </lineage>
</organism>
<evidence type="ECO:0000313" key="7">
    <source>
        <dbReference type="EMBL" id="KAH3671529.1"/>
    </source>
</evidence>
<dbReference type="OrthoDB" id="3984412at2759"/>
<dbReference type="InterPro" id="IPR002685">
    <property type="entry name" value="Glyco_trans_15"/>
</dbReference>
<name>A0A9P8PHK5_9ASCO</name>
<dbReference type="SUPFAM" id="SSF53448">
    <property type="entry name" value="Nucleotide-diphospho-sugar transferases"/>
    <property type="match status" value="1"/>
</dbReference>
<dbReference type="GO" id="GO:0000032">
    <property type="term" value="P:cell wall mannoprotein biosynthetic process"/>
    <property type="evidence" value="ECO:0007669"/>
    <property type="project" value="TreeGrafter"/>
</dbReference>
<evidence type="ECO:0000256" key="4">
    <source>
        <dbReference type="ARBA" id="ARBA00022679"/>
    </source>
</evidence>
<dbReference type="GO" id="GO:0000026">
    <property type="term" value="F:alpha-1,2-mannosyltransferase activity"/>
    <property type="evidence" value="ECO:0007669"/>
    <property type="project" value="TreeGrafter"/>
</dbReference>
<dbReference type="RefSeq" id="XP_046064705.1">
    <property type="nucleotide sequence ID" value="XM_046203197.1"/>
</dbReference>
<dbReference type="PANTHER" id="PTHR31121:SF7">
    <property type="entry name" value="MANNOSYLTRANSFERASE KTR4-RELATED"/>
    <property type="match status" value="1"/>
</dbReference>
<comment type="caution">
    <text evidence="7">The sequence shown here is derived from an EMBL/GenBank/DDBJ whole genome shotgun (WGS) entry which is preliminary data.</text>
</comment>
<comment type="similarity">
    <text evidence="2">Belongs to the glycosyltransferase 15 family.</text>
</comment>
<evidence type="ECO:0000313" key="8">
    <source>
        <dbReference type="Proteomes" id="UP000769157"/>
    </source>
</evidence>
<keyword evidence="5" id="KW-0812">Transmembrane</keyword>
<feature type="active site" description="Nucleophile" evidence="6">
    <location>
        <position position="312"/>
    </location>
</feature>
<dbReference type="InterPro" id="IPR029044">
    <property type="entry name" value="Nucleotide-diphossugar_trans"/>
</dbReference>
<dbReference type="Gene3D" id="3.90.550.10">
    <property type="entry name" value="Spore Coat Polysaccharide Biosynthesis Protein SpsA, Chain A"/>
    <property type="match status" value="1"/>
</dbReference>
<proteinExistence type="inferred from homology"/>
<dbReference type="GO" id="GO:0006493">
    <property type="term" value="P:protein O-linked glycosylation"/>
    <property type="evidence" value="ECO:0007669"/>
    <property type="project" value="TreeGrafter"/>
</dbReference>
<keyword evidence="3" id="KW-0328">Glycosyltransferase</keyword>
<dbReference type="PIRSF" id="PIRSF018153">
    <property type="entry name" value="Glyco_trans_15"/>
    <property type="match status" value="1"/>
</dbReference>
<keyword evidence="4" id="KW-0808">Transferase</keyword>
<dbReference type="FunFam" id="3.90.550.10:FF:000051">
    <property type="entry name" value="Alpha-1,2-mannosyltransferase (Ktr4)"/>
    <property type="match status" value="1"/>
</dbReference>
<protein>
    <recommendedName>
        <fullName evidence="9">Mannosyltransferase</fullName>
    </recommendedName>
</protein>
<dbReference type="GO" id="GO:0006487">
    <property type="term" value="P:protein N-linked glycosylation"/>
    <property type="evidence" value="ECO:0007669"/>
    <property type="project" value="TreeGrafter"/>
</dbReference>
<dbReference type="GeneID" id="70232200"/>
<reference evidence="7" key="1">
    <citation type="journal article" date="2021" name="Open Biol.">
        <title>Shared evolutionary footprints suggest mitochondrial oxidative damage underlies multiple complex I losses in fungi.</title>
        <authorList>
            <person name="Schikora-Tamarit M.A."/>
            <person name="Marcet-Houben M."/>
            <person name="Nosek J."/>
            <person name="Gabaldon T."/>
        </authorList>
    </citation>
    <scope>NUCLEOTIDE SEQUENCE</scope>
    <source>
        <strain evidence="7">CBS6075</strain>
    </source>
</reference>
<dbReference type="AlphaFoldDB" id="A0A9P8PHK5"/>